<dbReference type="GO" id="GO:0016491">
    <property type="term" value="F:oxidoreductase activity"/>
    <property type="evidence" value="ECO:0007669"/>
    <property type="project" value="InterPro"/>
</dbReference>
<feature type="domain" description="NADPH-dependent FMN reductase-like" evidence="1">
    <location>
        <begin position="8"/>
        <end position="161"/>
    </location>
</feature>
<gene>
    <name evidence="2" type="ORF">C8A03DRAFT_19948</name>
</gene>
<dbReference type="EMBL" id="MU860817">
    <property type="protein sequence ID" value="KAK4232854.1"/>
    <property type="molecule type" value="Genomic_DNA"/>
</dbReference>
<name>A0AAN7C041_9PEZI</name>
<reference evidence="2" key="2">
    <citation type="submission" date="2023-05" db="EMBL/GenBank/DDBJ databases">
        <authorList>
            <consortium name="Lawrence Berkeley National Laboratory"/>
            <person name="Steindorff A."/>
            <person name="Hensen N."/>
            <person name="Bonometti L."/>
            <person name="Westerberg I."/>
            <person name="Brannstrom I.O."/>
            <person name="Guillou S."/>
            <person name="Cros-Aarteil S."/>
            <person name="Calhoun S."/>
            <person name="Haridas S."/>
            <person name="Kuo A."/>
            <person name="Mondo S."/>
            <person name="Pangilinan J."/>
            <person name="Riley R."/>
            <person name="Labutti K."/>
            <person name="Andreopoulos B."/>
            <person name="Lipzen A."/>
            <person name="Chen C."/>
            <person name="Yanf M."/>
            <person name="Daum C."/>
            <person name="Ng V."/>
            <person name="Clum A."/>
            <person name="Ohm R."/>
            <person name="Martin F."/>
            <person name="Silar P."/>
            <person name="Natvig D."/>
            <person name="Lalanne C."/>
            <person name="Gautier V."/>
            <person name="Ament-Velasquez S.L."/>
            <person name="Kruys A."/>
            <person name="Hutchinson M.I."/>
            <person name="Powell A.J."/>
            <person name="Barry K."/>
            <person name="Miller A.N."/>
            <person name="Grigoriev I.V."/>
            <person name="Debuchy R."/>
            <person name="Gladieux P."/>
            <person name="Thoren M.H."/>
            <person name="Johannesson H."/>
        </authorList>
    </citation>
    <scope>NUCLEOTIDE SEQUENCE</scope>
    <source>
        <strain evidence="2">CBS 532.94</strain>
    </source>
</reference>
<dbReference type="PANTHER" id="PTHR30543">
    <property type="entry name" value="CHROMATE REDUCTASE"/>
    <property type="match status" value="1"/>
</dbReference>
<reference evidence="2" key="1">
    <citation type="journal article" date="2023" name="Mol. Phylogenet. Evol.">
        <title>Genome-scale phylogeny and comparative genomics of the fungal order Sordariales.</title>
        <authorList>
            <person name="Hensen N."/>
            <person name="Bonometti L."/>
            <person name="Westerberg I."/>
            <person name="Brannstrom I.O."/>
            <person name="Guillou S."/>
            <person name="Cros-Aarteil S."/>
            <person name="Calhoun S."/>
            <person name="Haridas S."/>
            <person name="Kuo A."/>
            <person name="Mondo S."/>
            <person name="Pangilinan J."/>
            <person name="Riley R."/>
            <person name="LaButti K."/>
            <person name="Andreopoulos B."/>
            <person name="Lipzen A."/>
            <person name="Chen C."/>
            <person name="Yan M."/>
            <person name="Daum C."/>
            <person name="Ng V."/>
            <person name="Clum A."/>
            <person name="Steindorff A."/>
            <person name="Ohm R.A."/>
            <person name="Martin F."/>
            <person name="Silar P."/>
            <person name="Natvig D.O."/>
            <person name="Lalanne C."/>
            <person name="Gautier V."/>
            <person name="Ament-Velasquez S.L."/>
            <person name="Kruys A."/>
            <person name="Hutchinson M.I."/>
            <person name="Powell A.J."/>
            <person name="Barry K."/>
            <person name="Miller A.N."/>
            <person name="Grigoriev I.V."/>
            <person name="Debuchy R."/>
            <person name="Gladieux P."/>
            <person name="Hiltunen Thoren M."/>
            <person name="Johannesson H."/>
        </authorList>
    </citation>
    <scope>NUCLEOTIDE SEQUENCE</scope>
    <source>
        <strain evidence="2">CBS 532.94</strain>
    </source>
</reference>
<dbReference type="InterPro" id="IPR029039">
    <property type="entry name" value="Flavoprotein-like_sf"/>
</dbReference>
<dbReference type="GO" id="GO:0010181">
    <property type="term" value="F:FMN binding"/>
    <property type="evidence" value="ECO:0007669"/>
    <property type="project" value="TreeGrafter"/>
</dbReference>
<evidence type="ECO:0000313" key="3">
    <source>
        <dbReference type="Proteomes" id="UP001303760"/>
    </source>
</evidence>
<evidence type="ECO:0000313" key="2">
    <source>
        <dbReference type="EMBL" id="KAK4232854.1"/>
    </source>
</evidence>
<organism evidence="2 3">
    <name type="scientific">Achaetomium macrosporum</name>
    <dbReference type="NCBI Taxonomy" id="79813"/>
    <lineage>
        <taxon>Eukaryota</taxon>
        <taxon>Fungi</taxon>
        <taxon>Dikarya</taxon>
        <taxon>Ascomycota</taxon>
        <taxon>Pezizomycotina</taxon>
        <taxon>Sordariomycetes</taxon>
        <taxon>Sordariomycetidae</taxon>
        <taxon>Sordariales</taxon>
        <taxon>Chaetomiaceae</taxon>
        <taxon>Achaetomium</taxon>
    </lineage>
</organism>
<protein>
    <submittedName>
        <fullName evidence="2">Flavoprotein-like protein</fullName>
    </submittedName>
</protein>
<dbReference type="GO" id="GO:0005829">
    <property type="term" value="C:cytosol"/>
    <property type="evidence" value="ECO:0007669"/>
    <property type="project" value="TreeGrafter"/>
</dbReference>
<dbReference type="AlphaFoldDB" id="A0AAN7C041"/>
<accession>A0AAN7C041</accession>
<proteinExistence type="predicted"/>
<dbReference type="PANTHER" id="PTHR30543:SF21">
    <property type="entry name" value="NAD(P)H-DEPENDENT FMN REDUCTASE LOT6"/>
    <property type="match status" value="1"/>
</dbReference>
<dbReference type="Gene3D" id="3.40.50.360">
    <property type="match status" value="1"/>
</dbReference>
<dbReference type="InterPro" id="IPR005025">
    <property type="entry name" value="FMN_Rdtase-like_dom"/>
</dbReference>
<evidence type="ECO:0000259" key="1">
    <source>
        <dbReference type="Pfam" id="PF03358"/>
    </source>
</evidence>
<dbReference type="Pfam" id="PF03358">
    <property type="entry name" value="FMN_red"/>
    <property type="match status" value="1"/>
</dbReference>
<sequence length="229" mass="24753">MSLIKTFKVGIITGSQRVVRAGPQIAAWVLHTIQTHQDSLSSSTSPLITFDTIDIATLNLPLLTEPGIPSQIPSPSDYAHAHTREWAARIAGLDAFVFVSPQYNWGIPAGLKNALDYLYHEWAGKPAAIVTYGGHGGDKCAAQLRTVLGGGLRMRVVEPVVCLAFPSREVLLRAAKGEDLGLWVEGKKGGESACDDDDDDDDEGGMWADRKGEIVQSWEALVEMLDTRG</sequence>
<keyword evidence="3" id="KW-1185">Reference proteome</keyword>
<dbReference type="Proteomes" id="UP001303760">
    <property type="component" value="Unassembled WGS sequence"/>
</dbReference>
<dbReference type="SUPFAM" id="SSF52218">
    <property type="entry name" value="Flavoproteins"/>
    <property type="match status" value="1"/>
</dbReference>
<dbReference type="InterPro" id="IPR050712">
    <property type="entry name" value="NAD(P)H-dep_reductase"/>
</dbReference>
<comment type="caution">
    <text evidence="2">The sequence shown here is derived from an EMBL/GenBank/DDBJ whole genome shotgun (WGS) entry which is preliminary data.</text>
</comment>